<dbReference type="InterPro" id="IPR007353">
    <property type="entry name" value="DUF421"/>
</dbReference>
<reference evidence="9" key="1">
    <citation type="submission" date="2017-08" db="EMBL/GenBank/DDBJ databases">
        <authorList>
            <person name="Imhoff J.F."/>
            <person name="Rahn T."/>
            <person name="Kuenzel S."/>
            <person name="Neulinger S.C."/>
        </authorList>
    </citation>
    <scope>NUCLEOTIDE SEQUENCE</scope>
    <source>
        <strain evidence="9">DSM 9154</strain>
    </source>
</reference>
<evidence type="ECO:0000259" key="8">
    <source>
        <dbReference type="Pfam" id="PF04239"/>
    </source>
</evidence>
<dbReference type="AlphaFoldDB" id="A0A934QFS7"/>
<organism evidence="9 10">
    <name type="scientific">Rhodovibrio salinarum</name>
    <dbReference type="NCBI Taxonomy" id="1087"/>
    <lineage>
        <taxon>Bacteria</taxon>
        <taxon>Pseudomonadati</taxon>
        <taxon>Pseudomonadota</taxon>
        <taxon>Alphaproteobacteria</taxon>
        <taxon>Rhodospirillales</taxon>
        <taxon>Rhodovibrionaceae</taxon>
        <taxon>Rhodovibrio</taxon>
    </lineage>
</organism>
<feature type="transmembrane region" description="Helical" evidence="7">
    <location>
        <begin position="21"/>
        <end position="39"/>
    </location>
</feature>
<dbReference type="EMBL" id="NRRE01000011">
    <property type="protein sequence ID" value="MBK1696187.1"/>
    <property type="molecule type" value="Genomic_DNA"/>
</dbReference>
<evidence type="ECO:0000256" key="6">
    <source>
        <dbReference type="ARBA" id="ARBA00023136"/>
    </source>
</evidence>
<evidence type="ECO:0000256" key="7">
    <source>
        <dbReference type="SAM" id="Phobius"/>
    </source>
</evidence>
<evidence type="ECO:0000256" key="4">
    <source>
        <dbReference type="ARBA" id="ARBA00022692"/>
    </source>
</evidence>
<evidence type="ECO:0000256" key="3">
    <source>
        <dbReference type="ARBA" id="ARBA00022475"/>
    </source>
</evidence>
<proteinExistence type="inferred from homology"/>
<dbReference type="InterPro" id="IPR023090">
    <property type="entry name" value="UPF0702_alpha/beta_dom_sf"/>
</dbReference>
<name>A0A934QFS7_9PROT</name>
<comment type="caution">
    <text evidence="9">The sequence shown here is derived from an EMBL/GenBank/DDBJ whole genome shotgun (WGS) entry which is preliminary data.</text>
</comment>
<evidence type="ECO:0000256" key="5">
    <source>
        <dbReference type="ARBA" id="ARBA00022989"/>
    </source>
</evidence>
<dbReference type="Pfam" id="PF04239">
    <property type="entry name" value="DUF421"/>
    <property type="match status" value="1"/>
</dbReference>
<keyword evidence="4 7" id="KW-0812">Transmembrane</keyword>
<dbReference type="PANTHER" id="PTHR34582">
    <property type="entry name" value="UPF0702 TRANSMEMBRANE PROTEIN YCAP"/>
    <property type="match status" value="1"/>
</dbReference>
<comment type="subcellular location">
    <subcellularLocation>
        <location evidence="1">Cell membrane</location>
        <topology evidence="1">Multi-pass membrane protein</topology>
    </subcellularLocation>
</comment>
<feature type="domain" description="YetF C-terminal" evidence="8">
    <location>
        <begin position="70"/>
        <end position="139"/>
    </location>
</feature>
<evidence type="ECO:0000256" key="2">
    <source>
        <dbReference type="ARBA" id="ARBA00006448"/>
    </source>
</evidence>
<evidence type="ECO:0000313" key="9">
    <source>
        <dbReference type="EMBL" id="MBK1696187.1"/>
    </source>
</evidence>
<evidence type="ECO:0000256" key="1">
    <source>
        <dbReference type="ARBA" id="ARBA00004651"/>
    </source>
</evidence>
<dbReference type="Proteomes" id="UP000778970">
    <property type="component" value="Unassembled WGS sequence"/>
</dbReference>
<accession>A0A934QFS7</accession>
<evidence type="ECO:0000313" key="10">
    <source>
        <dbReference type="Proteomes" id="UP000778970"/>
    </source>
</evidence>
<gene>
    <name evidence="9" type="ORF">CKO21_02880</name>
</gene>
<feature type="transmembrane region" description="Helical" evidence="7">
    <location>
        <begin position="45"/>
        <end position="63"/>
    </location>
</feature>
<keyword evidence="10" id="KW-1185">Reference proteome</keyword>
<dbReference type="Gene3D" id="3.30.240.20">
    <property type="entry name" value="bsu07140 like domains"/>
    <property type="match status" value="1"/>
</dbReference>
<keyword evidence="3" id="KW-1003">Cell membrane</keyword>
<comment type="similarity">
    <text evidence="2">Belongs to the UPF0702 family.</text>
</comment>
<dbReference type="PANTHER" id="PTHR34582:SF6">
    <property type="entry name" value="UPF0702 TRANSMEMBRANE PROTEIN YCAP"/>
    <property type="match status" value="1"/>
</dbReference>
<dbReference type="GO" id="GO:0005886">
    <property type="term" value="C:plasma membrane"/>
    <property type="evidence" value="ECO:0007669"/>
    <property type="project" value="UniProtKB-SubCell"/>
</dbReference>
<keyword evidence="5 7" id="KW-1133">Transmembrane helix</keyword>
<reference evidence="9" key="2">
    <citation type="journal article" date="2020" name="Microorganisms">
        <title>Osmotic Adaptation and Compatible Solute Biosynthesis of Phototrophic Bacteria as Revealed from Genome Analyses.</title>
        <authorList>
            <person name="Imhoff J.F."/>
            <person name="Rahn T."/>
            <person name="Kunzel S."/>
            <person name="Keller A."/>
            <person name="Neulinger S.C."/>
        </authorList>
    </citation>
    <scope>NUCLEOTIDE SEQUENCE</scope>
    <source>
        <strain evidence="9">DSM 9154</strain>
    </source>
</reference>
<sequence length="169" mass="18312">MYAVILACARLAGVRSFAEMSNFDIAITIAIGSTIATTIVSDSPALSRGIAGIIALYALQLAISKIRGRFRAAEKILDNRPILLMGPRGRLLPTNMAVARITEDDLRSTLRSSNVHDLEQVQAVIMEGTGDIHVLRSDANHPVDAWLLEGVRDYEPRGGLESVCRQSAE</sequence>
<protein>
    <submittedName>
        <fullName evidence="9">DUF421 domain-containing protein</fullName>
    </submittedName>
</protein>
<keyword evidence="6 7" id="KW-0472">Membrane</keyword>